<dbReference type="Proteomes" id="UP000518300">
    <property type="component" value="Unassembled WGS sequence"/>
</dbReference>
<evidence type="ECO:0000313" key="2">
    <source>
        <dbReference type="Proteomes" id="UP000518300"/>
    </source>
</evidence>
<dbReference type="AlphaFoldDB" id="A0A848LUM2"/>
<comment type="caution">
    <text evidence="1">The sequence shown here is derived from an EMBL/GenBank/DDBJ whole genome shotgun (WGS) entry which is preliminary data.</text>
</comment>
<proteinExistence type="predicted"/>
<accession>A0A848LUM2</accession>
<keyword evidence="2" id="KW-1185">Reference proteome</keyword>
<name>A0A848LUM2_9BACT</name>
<dbReference type="RefSeq" id="WP_169350484.1">
    <property type="nucleotide sequence ID" value="NZ_JABBJJ010000310.1"/>
</dbReference>
<protein>
    <submittedName>
        <fullName evidence="1">Uncharacterized protein</fullName>
    </submittedName>
</protein>
<evidence type="ECO:0000313" key="1">
    <source>
        <dbReference type="EMBL" id="NMO21292.1"/>
    </source>
</evidence>
<dbReference type="EMBL" id="JABBJJ010000310">
    <property type="protein sequence ID" value="NMO21292.1"/>
    <property type="molecule type" value="Genomic_DNA"/>
</dbReference>
<reference evidence="1 2" key="1">
    <citation type="submission" date="2020-04" db="EMBL/GenBank/DDBJ databases">
        <title>Draft genome of Pyxidicoccus fallax type strain.</title>
        <authorList>
            <person name="Whitworth D.E."/>
        </authorList>
    </citation>
    <scope>NUCLEOTIDE SEQUENCE [LARGE SCALE GENOMIC DNA]</scope>
    <source>
        <strain evidence="1 2">DSM 14698</strain>
    </source>
</reference>
<organism evidence="1 2">
    <name type="scientific">Pyxidicoccus fallax</name>
    <dbReference type="NCBI Taxonomy" id="394095"/>
    <lineage>
        <taxon>Bacteria</taxon>
        <taxon>Pseudomonadati</taxon>
        <taxon>Myxococcota</taxon>
        <taxon>Myxococcia</taxon>
        <taxon>Myxococcales</taxon>
        <taxon>Cystobacterineae</taxon>
        <taxon>Myxococcaceae</taxon>
        <taxon>Pyxidicoccus</taxon>
    </lineage>
</organism>
<sequence>MTPYERAQMQLRQCLVAAKNRMDMGFSDPNFPDTDRLTLSRSDFDRLATYFRGLQSDYEFSTLYPDGSYRFEVASSGSTGGVWDLKISPIVFGASGPTIFNYHIGVQG</sequence>
<gene>
    <name evidence="1" type="ORF">HG543_41545</name>
</gene>